<comment type="caution">
    <text evidence="4">The sequence shown here is derived from an EMBL/GenBank/DDBJ whole genome shotgun (WGS) entry which is preliminary data.</text>
</comment>
<proteinExistence type="inferred from homology"/>
<dbReference type="InterPro" id="IPR029006">
    <property type="entry name" value="ADF-H/Gelsolin-like_dom_sf"/>
</dbReference>
<keyword evidence="5" id="KW-1185">Reference proteome</keyword>
<dbReference type="EMBL" id="JAHRIQ010092895">
    <property type="protein sequence ID" value="MEQ2250744.1"/>
    <property type="molecule type" value="Genomic_DNA"/>
</dbReference>
<dbReference type="InterPro" id="IPR002108">
    <property type="entry name" value="ADF-H"/>
</dbReference>
<dbReference type="InterPro" id="IPR017904">
    <property type="entry name" value="ADF/Cofilin"/>
</dbReference>
<keyword evidence="2" id="KW-0009">Actin-binding</keyword>
<name>A0ABV0V023_9TELE</name>
<evidence type="ECO:0000313" key="5">
    <source>
        <dbReference type="Proteomes" id="UP001482620"/>
    </source>
</evidence>
<dbReference type="Proteomes" id="UP001482620">
    <property type="component" value="Unassembled WGS sequence"/>
</dbReference>
<evidence type="ECO:0000256" key="1">
    <source>
        <dbReference type="ARBA" id="ARBA00006844"/>
    </source>
</evidence>
<dbReference type="PANTHER" id="PTHR11913">
    <property type="entry name" value="COFILIN-RELATED"/>
    <property type="match status" value="1"/>
</dbReference>
<reference evidence="4 5" key="1">
    <citation type="submission" date="2021-06" db="EMBL/GenBank/DDBJ databases">
        <authorList>
            <person name="Palmer J.M."/>
        </authorList>
    </citation>
    <scope>NUCLEOTIDE SEQUENCE [LARGE SCALE GENOMIC DNA]</scope>
    <source>
        <strain evidence="5">if_2019</strain>
        <tissue evidence="4">Muscle</tissue>
    </source>
</reference>
<comment type="similarity">
    <text evidence="1">Belongs to the actin-binding proteins ADF family.</text>
</comment>
<feature type="domain" description="ADF-H" evidence="3">
    <location>
        <begin position="4"/>
        <end position="147"/>
    </location>
</feature>
<protein>
    <recommendedName>
        <fullName evidence="3">ADF-H domain-containing protein</fullName>
    </recommendedName>
</protein>
<dbReference type="SMART" id="SM00102">
    <property type="entry name" value="ADF"/>
    <property type="match status" value="1"/>
</dbReference>
<dbReference type="SUPFAM" id="SSF55753">
    <property type="entry name" value="Actin depolymerizing proteins"/>
    <property type="match status" value="1"/>
</dbReference>
<dbReference type="PROSITE" id="PS51263">
    <property type="entry name" value="ADF_H"/>
    <property type="match status" value="1"/>
</dbReference>
<sequence length="158" mass="18546">MASGVQVDDQVKDIINNMKVVKSDADANERIRLVILEIKDGYIKVENIYREKDLSGEDDIFKFFLSLLNKEKCRYLLYDCHFETKESSRKEELVFVMWAPETAPIKSKMQYASSKDSIKKVLTGMVLHFLNKFGRLVKVPWFKLTLNLTFLYSYRNQT</sequence>
<accession>A0ABV0V023</accession>
<evidence type="ECO:0000259" key="3">
    <source>
        <dbReference type="PROSITE" id="PS51263"/>
    </source>
</evidence>
<organism evidence="4 5">
    <name type="scientific">Ilyodon furcidens</name>
    <name type="common">goldbreast splitfin</name>
    <dbReference type="NCBI Taxonomy" id="33524"/>
    <lineage>
        <taxon>Eukaryota</taxon>
        <taxon>Metazoa</taxon>
        <taxon>Chordata</taxon>
        <taxon>Craniata</taxon>
        <taxon>Vertebrata</taxon>
        <taxon>Euteleostomi</taxon>
        <taxon>Actinopterygii</taxon>
        <taxon>Neopterygii</taxon>
        <taxon>Teleostei</taxon>
        <taxon>Neoteleostei</taxon>
        <taxon>Acanthomorphata</taxon>
        <taxon>Ovalentaria</taxon>
        <taxon>Atherinomorphae</taxon>
        <taxon>Cyprinodontiformes</taxon>
        <taxon>Goodeidae</taxon>
        <taxon>Ilyodon</taxon>
    </lineage>
</organism>
<dbReference type="Gene3D" id="3.40.20.10">
    <property type="entry name" value="Severin"/>
    <property type="match status" value="1"/>
</dbReference>
<dbReference type="CDD" id="cd11286">
    <property type="entry name" value="ADF_cofilin_like"/>
    <property type="match status" value="1"/>
</dbReference>
<dbReference type="Pfam" id="PF00241">
    <property type="entry name" value="Cofilin_ADF"/>
    <property type="match status" value="1"/>
</dbReference>
<evidence type="ECO:0000256" key="2">
    <source>
        <dbReference type="ARBA" id="ARBA00023203"/>
    </source>
</evidence>
<gene>
    <name evidence="4" type="ORF">ILYODFUR_003965</name>
</gene>
<evidence type="ECO:0000313" key="4">
    <source>
        <dbReference type="EMBL" id="MEQ2250744.1"/>
    </source>
</evidence>